<evidence type="ECO:0000256" key="1">
    <source>
        <dbReference type="SAM" id="MobiDB-lite"/>
    </source>
</evidence>
<sequence length="66" mass="7261">MIGVGYCTKPSDKKTDNSNIKPDMPGENMNRGYHGDDGYSFCARSGEPYGPVYATGDIIDCYINFI</sequence>
<dbReference type="Gene3D" id="2.60.120.920">
    <property type="match status" value="1"/>
</dbReference>
<dbReference type="Pfam" id="PF00622">
    <property type="entry name" value="SPRY"/>
    <property type="match status" value="1"/>
</dbReference>
<dbReference type="AlphaFoldDB" id="A0A397UNY0"/>
<dbReference type="EMBL" id="QKWP01001080">
    <property type="protein sequence ID" value="RIB11942.1"/>
    <property type="molecule type" value="Genomic_DNA"/>
</dbReference>
<feature type="domain" description="B30.2/SPRY" evidence="2">
    <location>
        <begin position="1"/>
        <end position="66"/>
    </location>
</feature>
<dbReference type="Proteomes" id="UP000266673">
    <property type="component" value="Unassembled WGS sequence"/>
</dbReference>
<keyword evidence="4" id="KW-1185">Reference proteome</keyword>
<feature type="non-terminal residue" evidence="3">
    <location>
        <position position="66"/>
    </location>
</feature>
<comment type="caution">
    <text evidence="3">The sequence shown here is derived from an EMBL/GenBank/DDBJ whole genome shotgun (WGS) entry which is preliminary data.</text>
</comment>
<name>A0A397UNY0_9GLOM</name>
<feature type="region of interest" description="Disordered" evidence="1">
    <location>
        <begin position="1"/>
        <end position="29"/>
    </location>
</feature>
<evidence type="ECO:0000259" key="2">
    <source>
        <dbReference type="PROSITE" id="PS50188"/>
    </source>
</evidence>
<protein>
    <recommendedName>
        <fullName evidence="2">B30.2/SPRY domain-containing protein</fullName>
    </recommendedName>
</protein>
<dbReference type="InterPro" id="IPR043136">
    <property type="entry name" value="B30.2/SPRY_sf"/>
</dbReference>
<dbReference type="STRING" id="44941.A0A397UNY0"/>
<dbReference type="OrthoDB" id="25503at2759"/>
<dbReference type="InterPro" id="IPR003877">
    <property type="entry name" value="SPRY_dom"/>
</dbReference>
<reference evidence="3 4" key="1">
    <citation type="submission" date="2018-06" db="EMBL/GenBank/DDBJ databases">
        <title>Comparative genomics reveals the genomic features of Rhizophagus irregularis, R. cerebriforme, R. diaphanum and Gigaspora rosea, and their symbiotic lifestyle signature.</title>
        <authorList>
            <person name="Morin E."/>
            <person name="San Clemente H."/>
            <person name="Chen E.C.H."/>
            <person name="De La Providencia I."/>
            <person name="Hainaut M."/>
            <person name="Kuo A."/>
            <person name="Kohler A."/>
            <person name="Murat C."/>
            <person name="Tang N."/>
            <person name="Roy S."/>
            <person name="Loubradou J."/>
            <person name="Henrissat B."/>
            <person name="Grigoriev I.V."/>
            <person name="Corradi N."/>
            <person name="Roux C."/>
            <person name="Martin F.M."/>
        </authorList>
    </citation>
    <scope>NUCLEOTIDE SEQUENCE [LARGE SCALE GENOMIC DNA]</scope>
    <source>
        <strain evidence="3 4">DAOM 194757</strain>
    </source>
</reference>
<accession>A0A397UNY0</accession>
<organism evidence="3 4">
    <name type="scientific">Gigaspora rosea</name>
    <dbReference type="NCBI Taxonomy" id="44941"/>
    <lineage>
        <taxon>Eukaryota</taxon>
        <taxon>Fungi</taxon>
        <taxon>Fungi incertae sedis</taxon>
        <taxon>Mucoromycota</taxon>
        <taxon>Glomeromycotina</taxon>
        <taxon>Glomeromycetes</taxon>
        <taxon>Diversisporales</taxon>
        <taxon>Gigasporaceae</taxon>
        <taxon>Gigaspora</taxon>
    </lineage>
</organism>
<gene>
    <name evidence="3" type="ORF">C2G38_2145319</name>
</gene>
<dbReference type="InterPro" id="IPR001870">
    <property type="entry name" value="B30.2/SPRY"/>
</dbReference>
<evidence type="ECO:0000313" key="4">
    <source>
        <dbReference type="Proteomes" id="UP000266673"/>
    </source>
</evidence>
<proteinExistence type="predicted"/>
<evidence type="ECO:0000313" key="3">
    <source>
        <dbReference type="EMBL" id="RIB11942.1"/>
    </source>
</evidence>
<dbReference type="PROSITE" id="PS50188">
    <property type="entry name" value="B302_SPRY"/>
    <property type="match status" value="1"/>
</dbReference>